<dbReference type="Pfam" id="PF00550">
    <property type="entry name" value="PP-binding"/>
    <property type="match status" value="1"/>
</dbReference>
<evidence type="ECO:0000256" key="3">
    <source>
        <dbReference type="SAM" id="MobiDB-lite"/>
    </source>
</evidence>
<protein>
    <submittedName>
        <fullName evidence="5">Acyl carrier protein</fullName>
    </submittedName>
</protein>
<proteinExistence type="predicted"/>
<dbReference type="InterPro" id="IPR036736">
    <property type="entry name" value="ACP-like_sf"/>
</dbReference>
<name>A0ABV3EP95_9ACTN</name>
<comment type="caution">
    <text evidence="5">The sequence shown here is derived from an EMBL/GenBank/DDBJ whole genome shotgun (WGS) entry which is preliminary data.</text>
</comment>
<accession>A0ABV3EP95</accession>
<evidence type="ECO:0000313" key="5">
    <source>
        <dbReference type="EMBL" id="MEU9578047.1"/>
    </source>
</evidence>
<keyword evidence="6" id="KW-1185">Reference proteome</keyword>
<dbReference type="Proteomes" id="UP001551584">
    <property type="component" value="Unassembled WGS sequence"/>
</dbReference>
<sequence>MSSTARRVREVLVSRLADWYGVAPEEVTDDRPFAEYGLTSRDSVVLTALLGRATGRQLPATLLWETPTPAALIAALTAEEEEERPAADGVTARPEDGRPGPATAPGRSPAGGSTGGPPT</sequence>
<evidence type="ECO:0000313" key="6">
    <source>
        <dbReference type="Proteomes" id="UP001551584"/>
    </source>
</evidence>
<feature type="domain" description="Carrier" evidence="4">
    <location>
        <begin position="6"/>
        <end position="80"/>
    </location>
</feature>
<dbReference type="EMBL" id="JBEZNA010000022">
    <property type="protein sequence ID" value="MEU9578047.1"/>
    <property type="molecule type" value="Genomic_DNA"/>
</dbReference>
<evidence type="ECO:0000256" key="1">
    <source>
        <dbReference type="ARBA" id="ARBA00022450"/>
    </source>
</evidence>
<evidence type="ECO:0000259" key="4">
    <source>
        <dbReference type="PROSITE" id="PS50075"/>
    </source>
</evidence>
<dbReference type="InterPro" id="IPR020806">
    <property type="entry name" value="PKS_PP-bd"/>
</dbReference>
<dbReference type="SMART" id="SM00823">
    <property type="entry name" value="PKS_PP"/>
    <property type="match status" value="1"/>
</dbReference>
<dbReference type="Gene3D" id="1.10.1200.10">
    <property type="entry name" value="ACP-like"/>
    <property type="match status" value="1"/>
</dbReference>
<dbReference type="RefSeq" id="WP_359271689.1">
    <property type="nucleotide sequence ID" value="NZ_JBEZNA010000022.1"/>
</dbReference>
<feature type="region of interest" description="Disordered" evidence="3">
    <location>
        <begin position="77"/>
        <end position="119"/>
    </location>
</feature>
<dbReference type="PROSITE" id="PS50075">
    <property type="entry name" value="CARRIER"/>
    <property type="match status" value="1"/>
</dbReference>
<dbReference type="SUPFAM" id="SSF47336">
    <property type="entry name" value="ACP-like"/>
    <property type="match status" value="1"/>
</dbReference>
<keyword evidence="1" id="KW-0596">Phosphopantetheine</keyword>
<keyword evidence="2" id="KW-0597">Phosphoprotein</keyword>
<gene>
    <name evidence="5" type="ORF">AB0D95_12370</name>
</gene>
<reference evidence="5 6" key="1">
    <citation type="submission" date="2024-06" db="EMBL/GenBank/DDBJ databases">
        <title>The Natural Products Discovery Center: Release of the First 8490 Sequenced Strains for Exploring Actinobacteria Biosynthetic Diversity.</title>
        <authorList>
            <person name="Kalkreuter E."/>
            <person name="Kautsar S.A."/>
            <person name="Yang D."/>
            <person name="Bader C.D."/>
            <person name="Teijaro C.N."/>
            <person name="Fluegel L."/>
            <person name="Davis C.M."/>
            <person name="Simpson J.R."/>
            <person name="Lauterbach L."/>
            <person name="Steele A.D."/>
            <person name="Gui C."/>
            <person name="Meng S."/>
            <person name="Li G."/>
            <person name="Viehrig K."/>
            <person name="Ye F."/>
            <person name="Su P."/>
            <person name="Kiefer A.F."/>
            <person name="Nichols A."/>
            <person name="Cepeda A.J."/>
            <person name="Yan W."/>
            <person name="Fan B."/>
            <person name="Jiang Y."/>
            <person name="Adhikari A."/>
            <person name="Zheng C.-J."/>
            <person name="Schuster L."/>
            <person name="Cowan T.M."/>
            <person name="Smanski M.J."/>
            <person name="Chevrette M.G."/>
            <person name="De Carvalho L.P.S."/>
            <person name="Shen B."/>
        </authorList>
    </citation>
    <scope>NUCLEOTIDE SEQUENCE [LARGE SCALE GENOMIC DNA]</scope>
    <source>
        <strain evidence="5 6">NPDC048117</strain>
    </source>
</reference>
<evidence type="ECO:0000256" key="2">
    <source>
        <dbReference type="ARBA" id="ARBA00022553"/>
    </source>
</evidence>
<organism evidence="5 6">
    <name type="scientific">Streptomyces chilikensis</name>
    <dbReference type="NCBI Taxonomy" id="1194079"/>
    <lineage>
        <taxon>Bacteria</taxon>
        <taxon>Bacillati</taxon>
        <taxon>Actinomycetota</taxon>
        <taxon>Actinomycetes</taxon>
        <taxon>Kitasatosporales</taxon>
        <taxon>Streptomycetaceae</taxon>
        <taxon>Streptomyces</taxon>
    </lineage>
</organism>
<dbReference type="InterPro" id="IPR009081">
    <property type="entry name" value="PP-bd_ACP"/>
</dbReference>